<proteinExistence type="predicted"/>
<accession>A0A151S361</accession>
<dbReference type="Proteomes" id="UP000075243">
    <property type="component" value="Unassembled WGS sequence"/>
</dbReference>
<evidence type="ECO:0000313" key="4">
    <source>
        <dbReference type="EMBL" id="KYP49198.1"/>
    </source>
</evidence>
<dbReference type="PROSITE" id="PS50994">
    <property type="entry name" value="INTEGRASE"/>
    <property type="match status" value="1"/>
</dbReference>
<dbReference type="PANTHER" id="PTHR42648:SF18">
    <property type="entry name" value="RETROTRANSPOSON, UNCLASSIFIED-LIKE PROTEIN"/>
    <property type="match status" value="1"/>
</dbReference>
<dbReference type="GO" id="GO:0046872">
    <property type="term" value="F:metal ion binding"/>
    <property type="evidence" value="ECO:0007669"/>
    <property type="project" value="UniProtKB-KW"/>
</dbReference>
<dbReference type="Gramene" id="C.cajan_28371.t">
    <property type="protein sequence ID" value="C.cajan_28371.t"/>
    <property type="gene ID" value="C.cajan_28371"/>
</dbReference>
<dbReference type="InterPro" id="IPR013103">
    <property type="entry name" value="RVT_2"/>
</dbReference>
<dbReference type="GO" id="GO:0015074">
    <property type="term" value="P:DNA integration"/>
    <property type="evidence" value="ECO:0007669"/>
    <property type="project" value="InterPro"/>
</dbReference>
<dbReference type="InterPro" id="IPR039537">
    <property type="entry name" value="Retrotran_Ty1/copia-like"/>
</dbReference>
<dbReference type="InterPro" id="IPR036397">
    <property type="entry name" value="RNaseH_sf"/>
</dbReference>
<dbReference type="Gene3D" id="3.30.420.10">
    <property type="entry name" value="Ribonuclease H-like superfamily/Ribonuclease H"/>
    <property type="match status" value="1"/>
</dbReference>
<reference evidence="4" key="1">
    <citation type="journal article" date="2012" name="Nat. Biotechnol.">
        <title>Draft genome sequence of pigeonpea (Cajanus cajan), an orphan legume crop of resource-poor farmers.</title>
        <authorList>
            <person name="Varshney R.K."/>
            <person name="Chen W."/>
            <person name="Li Y."/>
            <person name="Bharti A.K."/>
            <person name="Saxena R.K."/>
            <person name="Schlueter J.A."/>
            <person name="Donoghue M.T."/>
            <person name="Azam S."/>
            <person name="Fan G."/>
            <person name="Whaley A.M."/>
            <person name="Farmer A.D."/>
            <person name="Sheridan J."/>
            <person name="Iwata A."/>
            <person name="Tuteja R."/>
            <person name="Penmetsa R.V."/>
            <person name="Wu W."/>
            <person name="Upadhyaya H.D."/>
            <person name="Yang S.P."/>
            <person name="Shah T."/>
            <person name="Saxena K.B."/>
            <person name="Michael T."/>
            <person name="McCombie W.R."/>
            <person name="Yang B."/>
            <person name="Zhang G."/>
            <person name="Yang H."/>
            <person name="Wang J."/>
            <person name="Spillane C."/>
            <person name="Cook D.R."/>
            <person name="May G.D."/>
            <person name="Xu X."/>
            <person name="Jackson S.A."/>
        </authorList>
    </citation>
    <scope>NUCLEOTIDE SEQUENCE [LARGE SCALE GENOMIC DNA]</scope>
</reference>
<dbReference type="GO" id="GO:0003676">
    <property type="term" value="F:nucleic acid binding"/>
    <property type="evidence" value="ECO:0007669"/>
    <property type="project" value="InterPro"/>
</dbReference>
<keyword evidence="1" id="KW-0479">Metal-binding</keyword>
<keyword evidence="5" id="KW-1185">Reference proteome</keyword>
<keyword evidence="2" id="KW-0378">Hydrolase</keyword>
<evidence type="ECO:0000313" key="5">
    <source>
        <dbReference type="Proteomes" id="UP000075243"/>
    </source>
</evidence>
<dbReference type="InterPro" id="IPR001584">
    <property type="entry name" value="Integrase_cat-core"/>
</dbReference>
<evidence type="ECO:0000259" key="3">
    <source>
        <dbReference type="PROSITE" id="PS50994"/>
    </source>
</evidence>
<protein>
    <submittedName>
        <fullName evidence="4">Retrovirus-related Pol polyprotein from transposon TNT 1-94</fullName>
    </submittedName>
</protein>
<dbReference type="PANTHER" id="PTHR42648">
    <property type="entry name" value="TRANSPOSASE, PUTATIVE-RELATED"/>
    <property type="match status" value="1"/>
</dbReference>
<dbReference type="Pfam" id="PF00665">
    <property type="entry name" value="rve"/>
    <property type="match status" value="1"/>
</dbReference>
<organism evidence="4 5">
    <name type="scientific">Cajanus cajan</name>
    <name type="common">Pigeon pea</name>
    <name type="synonym">Cajanus indicus</name>
    <dbReference type="NCBI Taxonomy" id="3821"/>
    <lineage>
        <taxon>Eukaryota</taxon>
        <taxon>Viridiplantae</taxon>
        <taxon>Streptophyta</taxon>
        <taxon>Embryophyta</taxon>
        <taxon>Tracheophyta</taxon>
        <taxon>Spermatophyta</taxon>
        <taxon>Magnoliopsida</taxon>
        <taxon>eudicotyledons</taxon>
        <taxon>Gunneridae</taxon>
        <taxon>Pentapetalae</taxon>
        <taxon>rosids</taxon>
        <taxon>fabids</taxon>
        <taxon>Fabales</taxon>
        <taxon>Fabaceae</taxon>
        <taxon>Papilionoideae</taxon>
        <taxon>50 kb inversion clade</taxon>
        <taxon>NPAAA clade</taxon>
        <taxon>indigoferoid/millettioid clade</taxon>
        <taxon>Phaseoleae</taxon>
        <taxon>Cajanus</taxon>
    </lineage>
</organism>
<dbReference type="SUPFAM" id="SSF53098">
    <property type="entry name" value="Ribonuclease H-like"/>
    <property type="match status" value="1"/>
</dbReference>
<evidence type="ECO:0000256" key="2">
    <source>
        <dbReference type="ARBA" id="ARBA00022801"/>
    </source>
</evidence>
<gene>
    <name evidence="4" type="ORF">KK1_029037</name>
</gene>
<dbReference type="AlphaFoldDB" id="A0A151S361"/>
<feature type="domain" description="Integrase catalytic" evidence="3">
    <location>
        <begin position="25"/>
        <end position="201"/>
    </location>
</feature>
<dbReference type="Pfam" id="PF07727">
    <property type="entry name" value="RVT_2"/>
    <property type="match status" value="1"/>
</dbReference>
<dbReference type="InterPro" id="IPR057670">
    <property type="entry name" value="SH3_retrovirus"/>
</dbReference>
<name>A0A151S361_CAJCA</name>
<dbReference type="Pfam" id="PF25597">
    <property type="entry name" value="SH3_retrovirus"/>
    <property type="match status" value="1"/>
</dbReference>
<evidence type="ECO:0000256" key="1">
    <source>
        <dbReference type="ARBA" id="ARBA00022723"/>
    </source>
</evidence>
<dbReference type="GO" id="GO:0016787">
    <property type="term" value="F:hydrolase activity"/>
    <property type="evidence" value="ECO:0007669"/>
    <property type="project" value="UniProtKB-KW"/>
</dbReference>
<dbReference type="InterPro" id="IPR012337">
    <property type="entry name" value="RNaseH-like_sf"/>
</dbReference>
<sequence length="428" mass="49498">MVIGLPSLKMSTGVCTTCLIGKQHQTTIPKQISWRASNKIQLVHADICGPISPTSNSCKRYILSFVDDYSRKTWIYFLHDKSETFNAFKRFKAYVEKEVGTYIVYLRTDRGGEFTSKAFSEFCDQQGISRQLTAAYTLQQNEVAERKNRTIMNAIRAVLHEKQVPKTFYPEVVKWYVHIQNRSPTTTVEYKTPEEVWCGIKPHVNYFCIFGCIAHVHFPNQRRRKLDDKSQQCVLLGVSDETKGYKPFDPITKKVIDSRDVVFEEDKHWNWNENKTESTPTALDVKDQDEGVALDSEHTDPPDEGRVTRTQRQPAWLTDYETNLFVEEEDNLLAMMTTEDPNTFEEANASQKWREAMDAEMKAIEKNDTWELVDPPNRVIPIGVKWVFKTKLNEKGHIEKYKARLVARGYAQTYCRHPISSGGIQTTR</sequence>
<dbReference type="EMBL" id="KQ483481">
    <property type="protein sequence ID" value="KYP49198.1"/>
    <property type="molecule type" value="Genomic_DNA"/>
</dbReference>